<protein>
    <submittedName>
        <fullName evidence="2">Uncharacterized protein</fullName>
    </submittedName>
</protein>
<name>A0ABU7AZD7_9TELE</name>
<proteinExistence type="predicted"/>
<feature type="region of interest" description="Disordered" evidence="1">
    <location>
        <begin position="91"/>
        <end position="114"/>
    </location>
</feature>
<organism evidence="2 3">
    <name type="scientific">Ataeniobius toweri</name>
    <dbReference type="NCBI Taxonomy" id="208326"/>
    <lineage>
        <taxon>Eukaryota</taxon>
        <taxon>Metazoa</taxon>
        <taxon>Chordata</taxon>
        <taxon>Craniata</taxon>
        <taxon>Vertebrata</taxon>
        <taxon>Euteleostomi</taxon>
        <taxon>Actinopterygii</taxon>
        <taxon>Neopterygii</taxon>
        <taxon>Teleostei</taxon>
        <taxon>Neoteleostei</taxon>
        <taxon>Acanthomorphata</taxon>
        <taxon>Ovalentaria</taxon>
        <taxon>Atherinomorphae</taxon>
        <taxon>Cyprinodontiformes</taxon>
        <taxon>Goodeidae</taxon>
        <taxon>Ataeniobius</taxon>
    </lineage>
</organism>
<sequence>NNHLCDHLAVLLSLSKAQDLAGKSQRARESKVNVASSFSCQHELGKFDPVSRPQCLLTLTERCCSLIGITLAHFHLCFIWREHMADLQHQWSAVDDQQSSRDEARPTAEASSLQ</sequence>
<keyword evidence="3" id="KW-1185">Reference proteome</keyword>
<evidence type="ECO:0000313" key="3">
    <source>
        <dbReference type="Proteomes" id="UP001345963"/>
    </source>
</evidence>
<evidence type="ECO:0000313" key="2">
    <source>
        <dbReference type="EMBL" id="MED6243642.1"/>
    </source>
</evidence>
<gene>
    <name evidence="2" type="ORF">ATANTOWER_024196</name>
</gene>
<comment type="caution">
    <text evidence="2">The sequence shown here is derived from an EMBL/GenBank/DDBJ whole genome shotgun (WGS) entry which is preliminary data.</text>
</comment>
<evidence type="ECO:0000256" key="1">
    <source>
        <dbReference type="SAM" id="MobiDB-lite"/>
    </source>
</evidence>
<dbReference type="EMBL" id="JAHUTI010034960">
    <property type="protein sequence ID" value="MED6243642.1"/>
    <property type="molecule type" value="Genomic_DNA"/>
</dbReference>
<accession>A0ABU7AZD7</accession>
<dbReference type="Proteomes" id="UP001345963">
    <property type="component" value="Unassembled WGS sequence"/>
</dbReference>
<reference evidence="2 3" key="1">
    <citation type="submission" date="2021-07" db="EMBL/GenBank/DDBJ databases">
        <authorList>
            <person name="Palmer J.M."/>
        </authorList>
    </citation>
    <scope>NUCLEOTIDE SEQUENCE [LARGE SCALE GENOMIC DNA]</scope>
    <source>
        <strain evidence="2 3">AT_MEX2019</strain>
        <tissue evidence="2">Muscle</tissue>
    </source>
</reference>
<feature type="non-terminal residue" evidence="2">
    <location>
        <position position="1"/>
    </location>
</feature>